<evidence type="ECO:0000313" key="5">
    <source>
        <dbReference type="EMBL" id="CAB5001060.1"/>
    </source>
</evidence>
<dbReference type="GO" id="GO:0070403">
    <property type="term" value="F:NAD+ binding"/>
    <property type="evidence" value="ECO:0007669"/>
    <property type="project" value="InterPro"/>
</dbReference>
<gene>
    <name evidence="4" type="ORF">UFOPK3773_00708</name>
    <name evidence="5" type="ORF">UFOPK3992_00645</name>
</gene>
<dbReference type="InterPro" id="IPR029035">
    <property type="entry name" value="DHS-like_NAD/FAD-binding_dom"/>
</dbReference>
<feature type="domain" description="Deacetylase sirtuin-type" evidence="3">
    <location>
        <begin position="1"/>
        <end position="234"/>
    </location>
</feature>
<dbReference type="InterPro" id="IPR026591">
    <property type="entry name" value="Sirtuin_cat_small_dom_sf"/>
</dbReference>
<protein>
    <submittedName>
        <fullName evidence="5">Unannotated protein</fullName>
    </submittedName>
</protein>
<dbReference type="InterPro" id="IPR026590">
    <property type="entry name" value="Ssirtuin_cat_dom"/>
</dbReference>
<dbReference type="PANTHER" id="PTHR11085:SF10">
    <property type="entry name" value="NAD-DEPENDENT PROTEIN DEACYLASE SIRTUIN-5, MITOCHONDRIAL-RELATED"/>
    <property type="match status" value="1"/>
</dbReference>
<evidence type="ECO:0000256" key="2">
    <source>
        <dbReference type="ARBA" id="ARBA00023027"/>
    </source>
</evidence>
<dbReference type="AlphaFoldDB" id="A0A6J7P5Z1"/>
<keyword evidence="2" id="KW-0520">NAD</keyword>
<keyword evidence="1" id="KW-0808">Transferase</keyword>
<dbReference type="GO" id="GO:0017136">
    <property type="term" value="F:histone deacetylase activity, NAD-dependent"/>
    <property type="evidence" value="ECO:0007669"/>
    <property type="project" value="TreeGrafter"/>
</dbReference>
<reference evidence="5" key="1">
    <citation type="submission" date="2020-05" db="EMBL/GenBank/DDBJ databases">
        <authorList>
            <person name="Chiriac C."/>
            <person name="Salcher M."/>
            <person name="Ghai R."/>
            <person name="Kavagutti S V."/>
        </authorList>
    </citation>
    <scope>NUCLEOTIDE SEQUENCE</scope>
</reference>
<accession>A0A6J7P5Z1</accession>
<dbReference type="InterPro" id="IPR003000">
    <property type="entry name" value="Sirtuin"/>
</dbReference>
<proteinExistence type="predicted"/>
<evidence type="ECO:0000313" key="4">
    <source>
        <dbReference type="EMBL" id="CAB4938628.1"/>
    </source>
</evidence>
<dbReference type="PROSITE" id="PS50305">
    <property type="entry name" value="SIRTUIN"/>
    <property type="match status" value="1"/>
</dbReference>
<dbReference type="EMBL" id="CAFBNF010000056">
    <property type="protein sequence ID" value="CAB4938628.1"/>
    <property type="molecule type" value="Genomic_DNA"/>
</dbReference>
<organism evidence="5">
    <name type="scientific">freshwater metagenome</name>
    <dbReference type="NCBI Taxonomy" id="449393"/>
    <lineage>
        <taxon>unclassified sequences</taxon>
        <taxon>metagenomes</taxon>
        <taxon>ecological metagenomes</taxon>
    </lineage>
</organism>
<dbReference type="InterPro" id="IPR050134">
    <property type="entry name" value="NAD-dep_sirtuin_deacylases"/>
</dbReference>
<dbReference type="Gene3D" id="3.30.1600.10">
    <property type="entry name" value="SIR2/SIRT2 'Small Domain"/>
    <property type="match status" value="1"/>
</dbReference>
<name>A0A6J7P5Z1_9ZZZZ</name>
<dbReference type="PANTHER" id="PTHR11085">
    <property type="entry name" value="NAD-DEPENDENT PROTEIN DEACYLASE SIRTUIN-5, MITOCHONDRIAL-RELATED"/>
    <property type="match status" value="1"/>
</dbReference>
<evidence type="ECO:0000259" key="3">
    <source>
        <dbReference type="PROSITE" id="PS50305"/>
    </source>
</evidence>
<sequence>MSEAVAIAGPVVFFTGAGMSVSAGLPTYRGAGGLYTNSDLEPPHAGDITIERLPGLWQRFRGRLEAGVELEPTPAHRAIAAFESSLEVAVVTQNVDGLHRRAGSSRVMELHGTLAEVRCLDAGHISPVRGIQWGPDGVPLCPECKAWTRPAVVLFGETLPPDAWRDATRAMSTARTLVAVGTSAEVYPAAGLIASGVCPAETRLWVNPETEPPSGDWTWLQGPADDMLARLVAG</sequence>
<evidence type="ECO:0000256" key="1">
    <source>
        <dbReference type="ARBA" id="ARBA00022679"/>
    </source>
</evidence>
<dbReference type="Pfam" id="PF02146">
    <property type="entry name" value="SIR2"/>
    <property type="match status" value="1"/>
</dbReference>
<dbReference type="EMBL" id="CAFBOZ010000073">
    <property type="protein sequence ID" value="CAB5001060.1"/>
    <property type="molecule type" value="Genomic_DNA"/>
</dbReference>
<dbReference type="CDD" id="cd01407">
    <property type="entry name" value="SIR2-fam"/>
    <property type="match status" value="1"/>
</dbReference>
<dbReference type="Gene3D" id="3.40.50.1220">
    <property type="entry name" value="TPP-binding domain"/>
    <property type="match status" value="1"/>
</dbReference>
<dbReference type="SUPFAM" id="SSF52467">
    <property type="entry name" value="DHS-like NAD/FAD-binding domain"/>
    <property type="match status" value="1"/>
</dbReference>